<evidence type="ECO:0000256" key="1">
    <source>
        <dbReference type="SAM" id="MobiDB-lite"/>
    </source>
</evidence>
<reference evidence="2 3" key="1">
    <citation type="submission" date="2022-02" db="EMBL/GenBank/DDBJ databases">
        <authorList>
            <person name="Min J."/>
        </authorList>
    </citation>
    <scope>NUCLEOTIDE SEQUENCE [LARGE SCALE GENOMIC DNA]</scope>
    <source>
        <strain evidence="2 3">GR10-1</strain>
    </source>
</reference>
<dbReference type="EMBL" id="JAKWBL010000005">
    <property type="protein sequence ID" value="MCH5600876.1"/>
    <property type="molecule type" value="Genomic_DNA"/>
</dbReference>
<evidence type="ECO:0000313" key="3">
    <source>
        <dbReference type="Proteomes" id="UP001202248"/>
    </source>
</evidence>
<feature type="compositionally biased region" description="Polar residues" evidence="1">
    <location>
        <begin position="14"/>
        <end position="24"/>
    </location>
</feature>
<keyword evidence="3" id="KW-1185">Reference proteome</keyword>
<dbReference type="RefSeq" id="WP_240833398.1">
    <property type="nucleotide sequence ID" value="NZ_JAKWBL010000005.1"/>
</dbReference>
<protein>
    <recommendedName>
        <fullName evidence="4">DNA translocase FtsK</fullName>
    </recommendedName>
</protein>
<evidence type="ECO:0000313" key="2">
    <source>
        <dbReference type="EMBL" id="MCH5600876.1"/>
    </source>
</evidence>
<feature type="region of interest" description="Disordered" evidence="1">
    <location>
        <begin position="1"/>
        <end position="27"/>
    </location>
</feature>
<gene>
    <name evidence="2" type="ORF">MKP09_24665</name>
</gene>
<comment type="caution">
    <text evidence="2">The sequence shown here is derived from an EMBL/GenBank/DDBJ whole genome shotgun (WGS) entry which is preliminary data.</text>
</comment>
<sequence length="295" mass="33507">MKLNAAPAAKATDNEVSTPVTTETVAIEPQPQAVIELKPDPMAPKLVDDVSFIDVPMPTVEDVVKESKTHSFLLSPETEELKFVKDVENFEREVVVEDKAADVFYSPAIPGERIMEHSNQSGQQEAESEEEKEEPVKSYLSKPANIYAEAKAEEPAAQKKESYVEKKEISRDQFSVYEKSETVEKTTISFSAIEKETEVEPTIDALTHAFEEEELQKRRQLERIQKLRNLSFNVNSNDPSDEFENVPAYIRRNMELKNNTSHIESYYSKFEISSDDQNHGQINTINTFLDGKKPD</sequence>
<dbReference type="Proteomes" id="UP001202248">
    <property type="component" value="Unassembled WGS sequence"/>
</dbReference>
<accession>A0ABS9SRJ7</accession>
<proteinExistence type="predicted"/>
<organism evidence="2 3">
    <name type="scientific">Niabella ginsengisoli</name>
    <dbReference type="NCBI Taxonomy" id="522298"/>
    <lineage>
        <taxon>Bacteria</taxon>
        <taxon>Pseudomonadati</taxon>
        <taxon>Bacteroidota</taxon>
        <taxon>Chitinophagia</taxon>
        <taxon>Chitinophagales</taxon>
        <taxon>Chitinophagaceae</taxon>
        <taxon>Niabella</taxon>
    </lineage>
</organism>
<feature type="region of interest" description="Disordered" evidence="1">
    <location>
        <begin position="111"/>
        <end position="139"/>
    </location>
</feature>
<name>A0ABS9SRJ7_9BACT</name>
<evidence type="ECO:0008006" key="4">
    <source>
        <dbReference type="Google" id="ProtNLM"/>
    </source>
</evidence>